<evidence type="ECO:0000256" key="3">
    <source>
        <dbReference type="ARBA" id="ARBA00022452"/>
    </source>
</evidence>
<evidence type="ECO:0000256" key="1">
    <source>
        <dbReference type="ARBA" id="ARBA00004571"/>
    </source>
</evidence>
<evidence type="ECO:0000256" key="2">
    <source>
        <dbReference type="ARBA" id="ARBA00022448"/>
    </source>
</evidence>
<keyword evidence="6 8" id="KW-0472">Membrane</keyword>
<proteinExistence type="inferred from homology"/>
<dbReference type="Proteomes" id="UP000621390">
    <property type="component" value="Unassembled WGS sequence"/>
</dbReference>
<evidence type="ECO:0000313" key="14">
    <source>
        <dbReference type="EMBL" id="MBJ7315257.1"/>
    </source>
</evidence>
<dbReference type="EMBL" id="JAEMOS010000044">
    <property type="protein sequence ID" value="MBJ7267741.1"/>
    <property type="molecule type" value="Genomic_DNA"/>
</dbReference>
<dbReference type="PANTHER" id="PTHR47234">
    <property type="match status" value="1"/>
</dbReference>
<keyword evidence="7 8" id="KW-0998">Cell outer membrane</keyword>
<comment type="similarity">
    <text evidence="8 9">Belongs to the TonB-dependent receptor family.</text>
</comment>
<sequence length="952" mass="102570">MKNMTFRKSLTAAAVAASLGFPALAVAQDNQNDTDTAAEEVERIQVTGSRIKRTDLETASPVEMVSSEEVKASGFTRVEDLMATLPQLETATQNSFVANGAAGVANLDLRGLGANRTLVLVNGRRLQPGGVYSQAADVNQIPTALIERVEVLTGGGSSTYGSDAVAGVVNFVMKKDIEGFEVTLGTSGYQHDNSNSYMQGLMDEAGYDYPEGGSGIDGKTYTVDVTGGSMFAGGKGSASFYATFRTNEELLQAERDYSSCALNGAGTSCGGSATAPVPNFFISPIEGGSPNFDEEVFWSLTEDGSFAPFSDNVYNYAPINHFMRPNDRYTFGSFVNYEANDHFRPYLETSYMHDRTAGQIAQSGVFFQNFAFDVDSDVFSDTQRQQFRDQFGADTDQIMAYIGKRNVEGGPRINNLEHNSYRIVTGATGELSAMWEYDVSFQYGSTQSSSVYINDFYVPRMPQVLGAAGADECGEDCIPYEVFKYQGVTAEAADALGGTAILTGLTTQRIINAFVTGETGFSMPSSNYNVAAVFGVENREVDFERVADEVYQLGALSGQGGPTDSLIGGYNVSEVFTEINVPLVEDASWANNLQVDLGYRYSDYSSSGGEPAYKLGLDWQVNDDYKIRGTYNRAVRAPNVAELFATQGLGLWAGVDPCAGDSPEYTQEQCANTGVSSGQYGNVSANPAGQYNAIFGGNPDLQPELADTMTFGIVGNPTDNFNFSIDYWNIEMEDRIGTISPELIIRQCAETGEAQWCDAITRSPSGDVWRGTDGYISATSVNLAESTNTGIDTNINYNTEIGGGQLAVSLTGTYYMTKETTTVPGLAGTTIDCAGVISSDCFPQAEWRHSMNFTYSTGDWWSVGAKWRYLGSVDYDGETDELIGDGLGSTSYIDLNANFDVTENVSVLLGMNNALDKEPTIVGDVNSLNGNTIAGYHDALGRYVFGSVTFRF</sequence>
<keyword evidence="5 9" id="KW-0798">TonB box</keyword>
<name>A0A8I1KGS3_9GAMM</name>
<evidence type="ECO:0000259" key="12">
    <source>
        <dbReference type="Pfam" id="PF07715"/>
    </source>
</evidence>
<evidence type="ECO:0000256" key="8">
    <source>
        <dbReference type="PROSITE-ProRule" id="PRU01360"/>
    </source>
</evidence>
<comment type="subcellular location">
    <subcellularLocation>
        <location evidence="1 8">Cell outer membrane</location>
        <topology evidence="1 8">Multi-pass membrane protein</topology>
    </subcellularLocation>
</comment>
<evidence type="ECO:0000259" key="11">
    <source>
        <dbReference type="Pfam" id="PF00593"/>
    </source>
</evidence>
<evidence type="ECO:0000256" key="7">
    <source>
        <dbReference type="ARBA" id="ARBA00023237"/>
    </source>
</evidence>
<feature type="domain" description="TonB-dependent receptor-like beta-barrel" evidence="11">
    <location>
        <begin position="518"/>
        <end position="913"/>
    </location>
</feature>
<dbReference type="PROSITE" id="PS52016">
    <property type="entry name" value="TONB_DEPENDENT_REC_3"/>
    <property type="match status" value="1"/>
</dbReference>
<reference evidence="14 16" key="1">
    <citation type="submission" date="2020-09" db="EMBL/GenBank/DDBJ databases">
        <title>Draft Genomes of Bacterial Isolates from North Pond Shallow Sediments.</title>
        <authorList>
            <person name="Kiel Reese B."/>
            <person name="Mullis M."/>
            <person name="Weisend R.E."/>
        </authorList>
    </citation>
    <scope>NUCLEOTIDE SEQUENCE</scope>
    <source>
        <strain evidence="14">KJE-2</strain>
        <strain evidence="13 16">KJE-3</strain>
    </source>
</reference>
<keyword evidence="10" id="KW-0732">Signal</keyword>
<evidence type="ECO:0000256" key="6">
    <source>
        <dbReference type="ARBA" id="ARBA00023136"/>
    </source>
</evidence>
<keyword evidence="4 8" id="KW-0812">Transmembrane</keyword>
<dbReference type="InterPro" id="IPR012910">
    <property type="entry name" value="Plug_dom"/>
</dbReference>
<feature type="chain" id="PRO_5034364922" evidence="10">
    <location>
        <begin position="28"/>
        <end position="952"/>
    </location>
</feature>
<evidence type="ECO:0000256" key="5">
    <source>
        <dbReference type="ARBA" id="ARBA00023077"/>
    </source>
</evidence>
<gene>
    <name evidence="13" type="ORF">JHC10_12425</name>
    <name evidence="14" type="ORF">JHC11_04530</name>
</gene>
<keyword evidence="14" id="KW-0675">Receptor</keyword>
<dbReference type="RefSeq" id="WP_199494997.1">
    <property type="nucleotide sequence ID" value="NZ_CAXBHZ010000010.1"/>
</dbReference>
<dbReference type="PANTHER" id="PTHR47234:SF2">
    <property type="entry name" value="TONB-DEPENDENT RECEPTOR"/>
    <property type="match status" value="1"/>
</dbReference>
<evidence type="ECO:0000256" key="9">
    <source>
        <dbReference type="RuleBase" id="RU003357"/>
    </source>
</evidence>
<feature type="domain" description="TonB-dependent receptor plug" evidence="12">
    <location>
        <begin position="56"/>
        <end position="168"/>
    </location>
</feature>
<evidence type="ECO:0000313" key="13">
    <source>
        <dbReference type="EMBL" id="MBJ7267741.1"/>
    </source>
</evidence>
<dbReference type="SUPFAM" id="SSF56935">
    <property type="entry name" value="Porins"/>
    <property type="match status" value="1"/>
</dbReference>
<dbReference type="InterPro" id="IPR036942">
    <property type="entry name" value="Beta-barrel_TonB_sf"/>
</dbReference>
<evidence type="ECO:0000313" key="16">
    <source>
        <dbReference type="Proteomes" id="UP000655994"/>
    </source>
</evidence>
<dbReference type="Proteomes" id="UP000655994">
    <property type="component" value="Unassembled WGS sequence"/>
</dbReference>
<dbReference type="InterPro" id="IPR037066">
    <property type="entry name" value="Plug_dom_sf"/>
</dbReference>
<keyword evidence="2 8" id="KW-0813">Transport</keyword>
<dbReference type="InterPro" id="IPR039426">
    <property type="entry name" value="TonB-dep_rcpt-like"/>
</dbReference>
<keyword evidence="3 8" id="KW-1134">Transmembrane beta strand</keyword>
<comment type="caution">
    <text evidence="14">The sequence shown here is derived from an EMBL/GenBank/DDBJ whole genome shotgun (WGS) entry which is preliminary data.</text>
</comment>
<dbReference type="InterPro" id="IPR000531">
    <property type="entry name" value="Beta-barrel_TonB"/>
</dbReference>
<dbReference type="EMBL" id="JAEMOP010000002">
    <property type="protein sequence ID" value="MBJ7315257.1"/>
    <property type="molecule type" value="Genomic_DNA"/>
</dbReference>
<feature type="signal peptide" evidence="10">
    <location>
        <begin position="1"/>
        <end position="27"/>
    </location>
</feature>
<dbReference type="Gene3D" id="2.170.130.10">
    <property type="entry name" value="TonB-dependent receptor, plug domain"/>
    <property type="match status" value="1"/>
</dbReference>
<dbReference type="Pfam" id="PF07715">
    <property type="entry name" value="Plug"/>
    <property type="match status" value="1"/>
</dbReference>
<dbReference type="GO" id="GO:0009279">
    <property type="term" value="C:cell outer membrane"/>
    <property type="evidence" value="ECO:0007669"/>
    <property type="project" value="UniProtKB-SubCell"/>
</dbReference>
<organism evidence="14 15">
    <name type="scientific">Idiomarina abyssalis</name>
    <dbReference type="NCBI Taxonomy" id="86102"/>
    <lineage>
        <taxon>Bacteria</taxon>
        <taxon>Pseudomonadati</taxon>
        <taxon>Pseudomonadota</taxon>
        <taxon>Gammaproteobacteria</taxon>
        <taxon>Alteromonadales</taxon>
        <taxon>Idiomarinaceae</taxon>
        <taxon>Idiomarina</taxon>
    </lineage>
</organism>
<evidence type="ECO:0000256" key="4">
    <source>
        <dbReference type="ARBA" id="ARBA00022692"/>
    </source>
</evidence>
<protein>
    <submittedName>
        <fullName evidence="14">TonB-dependent receptor</fullName>
    </submittedName>
</protein>
<dbReference type="Pfam" id="PF00593">
    <property type="entry name" value="TonB_dep_Rec_b-barrel"/>
    <property type="match status" value="1"/>
</dbReference>
<dbReference type="AlphaFoldDB" id="A0A8I1KGS3"/>
<accession>A0A8I1KGS3</accession>
<dbReference type="Gene3D" id="2.40.170.20">
    <property type="entry name" value="TonB-dependent receptor, beta-barrel domain"/>
    <property type="match status" value="1"/>
</dbReference>
<evidence type="ECO:0000256" key="10">
    <source>
        <dbReference type="SAM" id="SignalP"/>
    </source>
</evidence>
<evidence type="ECO:0000313" key="15">
    <source>
        <dbReference type="Proteomes" id="UP000621390"/>
    </source>
</evidence>
<keyword evidence="16" id="KW-1185">Reference proteome</keyword>